<sequence length="34" mass="3759">MPVYNTEPFLDETIRSVAEQSFGVLPGTSFLTIV</sequence>
<evidence type="ECO:0000313" key="1">
    <source>
        <dbReference type="EMBL" id="EHB93512.1"/>
    </source>
</evidence>
<dbReference type="HOGENOM" id="CLU_3371632_0_0_10"/>
<accession>G5H4Z5</accession>
<proteinExistence type="predicted"/>
<comment type="caution">
    <text evidence="1">The sequence shown here is derived from an EMBL/GenBank/DDBJ whole genome shotgun (WGS) entry which is preliminary data.</text>
</comment>
<dbReference type="EMBL" id="ADLD01000002">
    <property type="protein sequence ID" value="EHB93512.1"/>
    <property type="molecule type" value="Genomic_DNA"/>
</dbReference>
<gene>
    <name evidence="1" type="ORF">HMPREF9450_00005</name>
</gene>
<protein>
    <submittedName>
        <fullName evidence="1">Uncharacterized protein</fullName>
    </submittedName>
</protein>
<reference evidence="1 2" key="1">
    <citation type="submission" date="2011-08" db="EMBL/GenBank/DDBJ databases">
        <title>The Genome Sequence of Alistipes indistinctus YIT 12060.</title>
        <authorList>
            <consortium name="The Broad Institute Genome Sequencing Platform"/>
            <person name="Earl A."/>
            <person name="Ward D."/>
            <person name="Feldgarden M."/>
            <person name="Gevers D."/>
            <person name="Morotomi M."/>
            <person name="Young S.K."/>
            <person name="Zeng Q."/>
            <person name="Gargeya S."/>
            <person name="Fitzgerald M."/>
            <person name="Haas B."/>
            <person name="Abouelleil A."/>
            <person name="Alvarado L."/>
            <person name="Arachchi H.M."/>
            <person name="Berlin A."/>
            <person name="Brown A."/>
            <person name="Chapman S.B."/>
            <person name="Chen Z."/>
            <person name="Dunbar C."/>
            <person name="Freedman E."/>
            <person name="Gearin G."/>
            <person name="Gellesch M."/>
            <person name="Goldberg J."/>
            <person name="Griggs A."/>
            <person name="Gujja S."/>
            <person name="Heiman D."/>
            <person name="Howarth C."/>
            <person name="Larson L."/>
            <person name="Lui A."/>
            <person name="MacDonald P.J.P."/>
            <person name="Montmayeur A."/>
            <person name="Murphy C."/>
            <person name="Neiman D."/>
            <person name="Pearson M."/>
            <person name="Priest M."/>
            <person name="Roberts A."/>
            <person name="Saif S."/>
            <person name="Shea T."/>
            <person name="Shenoy N."/>
            <person name="Sisk P."/>
            <person name="Stolte C."/>
            <person name="Sykes S."/>
            <person name="Wortman J."/>
            <person name="Nusbaum C."/>
            <person name="Birren B."/>
        </authorList>
    </citation>
    <scope>NUCLEOTIDE SEQUENCE [LARGE SCALE GENOMIC DNA]</scope>
    <source>
        <strain evidence="1 2">YIT 12060</strain>
    </source>
</reference>
<keyword evidence="2" id="KW-1185">Reference proteome</keyword>
<dbReference type="GeneID" id="92816430"/>
<evidence type="ECO:0000313" key="2">
    <source>
        <dbReference type="Proteomes" id="UP000006008"/>
    </source>
</evidence>
<dbReference type="Proteomes" id="UP000006008">
    <property type="component" value="Unassembled WGS sequence"/>
</dbReference>
<name>G5H4Z5_9BACT</name>
<dbReference type="RefSeq" id="WP_009132811.1">
    <property type="nucleotide sequence ID" value="NZ_CP102250.1"/>
</dbReference>
<organism evidence="1 2">
    <name type="scientific">Alistipes indistinctus YIT 12060</name>
    <dbReference type="NCBI Taxonomy" id="742725"/>
    <lineage>
        <taxon>Bacteria</taxon>
        <taxon>Pseudomonadati</taxon>
        <taxon>Bacteroidota</taxon>
        <taxon>Bacteroidia</taxon>
        <taxon>Bacteroidales</taxon>
        <taxon>Rikenellaceae</taxon>
        <taxon>Alistipes</taxon>
    </lineage>
</organism>
<dbReference type="AlphaFoldDB" id="G5H4Z5"/>